<dbReference type="Proteomes" id="UP000475862">
    <property type="component" value="Unassembled WGS sequence"/>
</dbReference>
<evidence type="ECO:0000256" key="4">
    <source>
        <dbReference type="SAM" id="SignalP"/>
    </source>
</evidence>
<proteinExistence type="predicted"/>
<dbReference type="GO" id="GO:0008083">
    <property type="term" value="F:growth factor activity"/>
    <property type="evidence" value="ECO:0007669"/>
    <property type="project" value="TreeGrafter"/>
</dbReference>
<keyword evidence="7" id="KW-1185">Reference proteome</keyword>
<dbReference type="Pfam" id="PF16077">
    <property type="entry name" value="Spaetzle"/>
    <property type="match status" value="1"/>
</dbReference>
<keyword evidence="3" id="KW-0325">Glycoprotein</keyword>
<dbReference type="PANTHER" id="PTHR23199:SF16">
    <property type="entry name" value="PROTEIN SPAETZLE 5"/>
    <property type="match status" value="1"/>
</dbReference>
<dbReference type="SUPFAM" id="SSF57501">
    <property type="entry name" value="Cystine-knot cytokines"/>
    <property type="match status" value="1"/>
</dbReference>
<dbReference type="GO" id="GO:0021556">
    <property type="term" value="P:central nervous system formation"/>
    <property type="evidence" value="ECO:0007669"/>
    <property type="project" value="TreeGrafter"/>
</dbReference>
<dbReference type="GO" id="GO:0005121">
    <property type="term" value="F:Toll binding"/>
    <property type="evidence" value="ECO:0007669"/>
    <property type="project" value="TreeGrafter"/>
</dbReference>
<dbReference type="PANTHER" id="PTHR23199">
    <property type="entry name" value="NEUROTROPHIN 1-RELATED"/>
    <property type="match status" value="1"/>
</dbReference>
<feature type="domain" description="Spaetzle" evidence="5">
    <location>
        <begin position="210"/>
        <end position="309"/>
    </location>
</feature>
<protein>
    <recommendedName>
        <fullName evidence="5">Spaetzle domain-containing protein</fullName>
    </recommendedName>
</protein>
<dbReference type="InterPro" id="IPR029034">
    <property type="entry name" value="Cystine-knot_cytokine"/>
</dbReference>
<keyword evidence="2" id="KW-1015">Disulfide bond</keyword>
<dbReference type="EMBL" id="VYZN01000042">
    <property type="protein sequence ID" value="KAE9530604.1"/>
    <property type="molecule type" value="Genomic_DNA"/>
</dbReference>
<name>A0A6G0TDQ3_APHGL</name>
<evidence type="ECO:0000259" key="5">
    <source>
        <dbReference type="Pfam" id="PF16077"/>
    </source>
</evidence>
<dbReference type="GO" id="GO:0045087">
    <property type="term" value="P:innate immune response"/>
    <property type="evidence" value="ECO:0007669"/>
    <property type="project" value="TreeGrafter"/>
</dbReference>
<gene>
    <name evidence="6" type="ORF">AGLY_011066</name>
</gene>
<dbReference type="AlphaFoldDB" id="A0A6G0TDQ3"/>
<dbReference type="GO" id="GO:0005615">
    <property type="term" value="C:extracellular space"/>
    <property type="evidence" value="ECO:0007669"/>
    <property type="project" value="UniProtKB-ARBA"/>
</dbReference>
<dbReference type="OrthoDB" id="7933576at2759"/>
<evidence type="ECO:0000256" key="3">
    <source>
        <dbReference type="ARBA" id="ARBA00023180"/>
    </source>
</evidence>
<keyword evidence="1 4" id="KW-0732">Signal</keyword>
<evidence type="ECO:0000256" key="2">
    <source>
        <dbReference type="ARBA" id="ARBA00023157"/>
    </source>
</evidence>
<organism evidence="6 7">
    <name type="scientific">Aphis glycines</name>
    <name type="common">Soybean aphid</name>
    <dbReference type="NCBI Taxonomy" id="307491"/>
    <lineage>
        <taxon>Eukaryota</taxon>
        <taxon>Metazoa</taxon>
        <taxon>Ecdysozoa</taxon>
        <taxon>Arthropoda</taxon>
        <taxon>Hexapoda</taxon>
        <taxon>Insecta</taxon>
        <taxon>Pterygota</taxon>
        <taxon>Neoptera</taxon>
        <taxon>Paraneoptera</taxon>
        <taxon>Hemiptera</taxon>
        <taxon>Sternorrhyncha</taxon>
        <taxon>Aphidomorpha</taxon>
        <taxon>Aphidoidea</taxon>
        <taxon>Aphididae</taxon>
        <taxon>Aphidini</taxon>
        <taxon>Aphis</taxon>
        <taxon>Aphis</taxon>
    </lineage>
</organism>
<feature type="signal peptide" evidence="4">
    <location>
        <begin position="1"/>
        <end position="31"/>
    </location>
</feature>
<accession>A0A6G0TDQ3</accession>
<comment type="caution">
    <text evidence="6">The sequence shown here is derived from an EMBL/GenBank/DDBJ whole genome shotgun (WGS) entry which is preliminary data.</text>
</comment>
<reference evidence="6 7" key="1">
    <citation type="submission" date="2019-08" db="EMBL/GenBank/DDBJ databases">
        <title>The genome of the soybean aphid Biotype 1, its phylome, world population structure and adaptation to the North American continent.</title>
        <authorList>
            <person name="Giordano R."/>
            <person name="Donthu R.K."/>
            <person name="Hernandez A.G."/>
            <person name="Wright C.L."/>
            <person name="Zimin A.V."/>
        </authorList>
    </citation>
    <scope>NUCLEOTIDE SEQUENCE [LARGE SCALE GENOMIC DNA]</scope>
    <source>
        <tissue evidence="6">Whole aphids</tissue>
    </source>
</reference>
<feature type="chain" id="PRO_5026025222" description="Spaetzle domain-containing protein" evidence="4">
    <location>
        <begin position="32"/>
        <end position="314"/>
    </location>
</feature>
<dbReference type="Gene3D" id="2.10.90.10">
    <property type="entry name" value="Cystine-knot cytokines"/>
    <property type="match status" value="1"/>
</dbReference>
<evidence type="ECO:0000313" key="7">
    <source>
        <dbReference type="Proteomes" id="UP000475862"/>
    </source>
</evidence>
<dbReference type="InterPro" id="IPR032104">
    <property type="entry name" value="Spaetzle"/>
</dbReference>
<evidence type="ECO:0000313" key="6">
    <source>
        <dbReference type="EMBL" id="KAE9530604.1"/>
    </source>
</evidence>
<sequence>MLLMVLFSHFHLSKWVLSIIILCNIINVVNGNDIQCITVDCLQMVSEWWALMVLMLSVAYGHAPCQHSYGGCRYNEPFVPAPVGQVPRCVQNYHGDVTFCETIDRYPEQLISYLVTKSDKNFKSFFNEEKLVDRPYYQNQNTNNYHNGYGNYHDYQNDTQDEFVGYPDRTYVLPEVSLTESPIIDQNRHLTPNVNHGGVYKRRKRQDDVQLCQVKTNNIFPKAALNTQGEWKYVVNMVRTPSDMYTQSIRSEICAEPDQPCNGICDTPLGFSTSCKQKFVQKRLVALQGTGDNLYVDVFWFPHCCSCNIARVEQ</sequence>
<dbReference type="InterPro" id="IPR052444">
    <property type="entry name" value="Spz/Toll_ligand-like"/>
</dbReference>
<evidence type="ECO:0000256" key="1">
    <source>
        <dbReference type="ARBA" id="ARBA00022729"/>
    </source>
</evidence>